<keyword evidence="1" id="KW-0812">Transmembrane</keyword>
<name>A0A8T8XH71_ASPJA</name>
<evidence type="ECO:0000313" key="3">
    <source>
        <dbReference type="Proteomes" id="UP000249497"/>
    </source>
</evidence>
<evidence type="ECO:0000313" key="2">
    <source>
        <dbReference type="EMBL" id="RAH86729.1"/>
    </source>
</evidence>
<dbReference type="OrthoDB" id="4506280at2759"/>
<reference evidence="2 3" key="1">
    <citation type="submission" date="2018-02" db="EMBL/GenBank/DDBJ databases">
        <title>The genomes of Aspergillus section Nigri reveals drivers in fungal speciation.</title>
        <authorList>
            <consortium name="DOE Joint Genome Institute"/>
            <person name="Vesth T.C."/>
            <person name="Nybo J."/>
            <person name="Theobald S."/>
            <person name="Brandl J."/>
            <person name="Frisvad J.C."/>
            <person name="Nielsen K.F."/>
            <person name="Lyhne E.K."/>
            <person name="Kogle M.E."/>
            <person name="Kuo A."/>
            <person name="Riley R."/>
            <person name="Clum A."/>
            <person name="Nolan M."/>
            <person name="Lipzen A."/>
            <person name="Salamov A."/>
            <person name="Henrissat B."/>
            <person name="Wiebenga A."/>
            <person name="De vries R.P."/>
            <person name="Grigoriev I.V."/>
            <person name="Mortensen U.H."/>
            <person name="Andersen M.R."/>
            <person name="Baker S.E."/>
        </authorList>
    </citation>
    <scope>NUCLEOTIDE SEQUENCE [LARGE SCALE GENOMIC DNA]</scope>
    <source>
        <strain evidence="2 3">CBS 114.51</strain>
    </source>
</reference>
<keyword evidence="1" id="KW-0472">Membrane</keyword>
<evidence type="ECO:0000256" key="1">
    <source>
        <dbReference type="SAM" id="Phobius"/>
    </source>
</evidence>
<dbReference type="AlphaFoldDB" id="A0A8T8XH71"/>
<dbReference type="GeneID" id="37176901"/>
<dbReference type="Proteomes" id="UP000249497">
    <property type="component" value="Unassembled WGS sequence"/>
</dbReference>
<feature type="transmembrane region" description="Helical" evidence="1">
    <location>
        <begin position="15"/>
        <end position="36"/>
    </location>
</feature>
<organism evidence="2 3">
    <name type="scientific">Aspergillus japonicus CBS 114.51</name>
    <dbReference type="NCBI Taxonomy" id="1448312"/>
    <lineage>
        <taxon>Eukaryota</taxon>
        <taxon>Fungi</taxon>
        <taxon>Dikarya</taxon>
        <taxon>Ascomycota</taxon>
        <taxon>Pezizomycotina</taxon>
        <taxon>Eurotiomycetes</taxon>
        <taxon>Eurotiomycetidae</taxon>
        <taxon>Eurotiales</taxon>
        <taxon>Aspergillaceae</taxon>
        <taxon>Aspergillus</taxon>
        <taxon>Aspergillus subgen. Circumdati</taxon>
    </lineage>
</organism>
<dbReference type="EMBL" id="KZ824771">
    <property type="protein sequence ID" value="RAH86729.1"/>
    <property type="molecule type" value="Genomic_DNA"/>
</dbReference>
<keyword evidence="1" id="KW-1133">Transmembrane helix</keyword>
<dbReference type="RefSeq" id="XP_025532623.1">
    <property type="nucleotide sequence ID" value="XM_025673209.1"/>
</dbReference>
<protein>
    <submittedName>
        <fullName evidence="2">Uncharacterized protein</fullName>
    </submittedName>
</protein>
<sequence>MAAEYKTDLNYATPYIYASWALTAIAGLALLFRFAIKSWIRRALPRVSSPDRLWEWEDLFYAAGYSFDIAHIVLVQRRFDSGPSDRKARFL</sequence>
<keyword evidence="3" id="KW-1185">Reference proteome</keyword>
<accession>A0A8T8XH71</accession>
<proteinExistence type="predicted"/>
<gene>
    <name evidence="2" type="ORF">BO86DRAFT_394528</name>
</gene>